<protein>
    <submittedName>
        <fullName evidence="2">Uncharacterized protein</fullName>
    </submittedName>
</protein>
<evidence type="ECO:0000313" key="2">
    <source>
        <dbReference type="EMBL" id="CAA9455066.1"/>
    </source>
</evidence>
<sequence>DCARRTRKGPDEHARCFRERPAPPLRHLRGGSGGDRL</sequence>
<evidence type="ECO:0000256" key="1">
    <source>
        <dbReference type="SAM" id="MobiDB-lite"/>
    </source>
</evidence>
<organism evidence="2">
    <name type="scientific">uncultured Rubrobacteraceae bacterium</name>
    <dbReference type="NCBI Taxonomy" id="349277"/>
    <lineage>
        <taxon>Bacteria</taxon>
        <taxon>Bacillati</taxon>
        <taxon>Actinomycetota</taxon>
        <taxon>Rubrobacteria</taxon>
        <taxon>Rubrobacterales</taxon>
        <taxon>Rubrobacteraceae</taxon>
        <taxon>environmental samples</taxon>
    </lineage>
</organism>
<proteinExistence type="predicted"/>
<gene>
    <name evidence="2" type="ORF">AVDCRST_MAG02-1483</name>
</gene>
<feature type="non-terminal residue" evidence="2">
    <location>
        <position position="1"/>
    </location>
</feature>
<reference evidence="2" key="1">
    <citation type="submission" date="2020-02" db="EMBL/GenBank/DDBJ databases">
        <authorList>
            <person name="Meier V. D."/>
        </authorList>
    </citation>
    <scope>NUCLEOTIDE SEQUENCE</scope>
    <source>
        <strain evidence="2">AVDCRST_MAG02</strain>
    </source>
</reference>
<feature type="compositionally biased region" description="Basic and acidic residues" evidence="1">
    <location>
        <begin position="1"/>
        <end position="21"/>
    </location>
</feature>
<feature type="region of interest" description="Disordered" evidence="1">
    <location>
        <begin position="1"/>
        <end position="37"/>
    </location>
</feature>
<feature type="non-terminal residue" evidence="2">
    <location>
        <position position="37"/>
    </location>
</feature>
<name>A0A6J4R434_9ACTN</name>
<accession>A0A6J4R434</accession>
<dbReference type="EMBL" id="CADCVH010000047">
    <property type="protein sequence ID" value="CAA9455066.1"/>
    <property type="molecule type" value="Genomic_DNA"/>
</dbReference>
<dbReference type="AlphaFoldDB" id="A0A6J4R434"/>